<dbReference type="GO" id="GO:0000155">
    <property type="term" value="F:phosphorelay sensor kinase activity"/>
    <property type="evidence" value="ECO:0007669"/>
    <property type="project" value="InterPro"/>
</dbReference>
<dbReference type="Proteomes" id="UP000184608">
    <property type="component" value="Unassembled WGS sequence"/>
</dbReference>
<feature type="modified residue" description="4-aspartylphosphate" evidence="5">
    <location>
        <position position="762"/>
    </location>
</feature>
<keyword evidence="6" id="KW-0812">Transmembrane</keyword>
<evidence type="ECO:0000313" key="9">
    <source>
        <dbReference type="EMBL" id="SHI27919.1"/>
    </source>
</evidence>
<evidence type="ECO:0000256" key="4">
    <source>
        <dbReference type="ARBA" id="ARBA00022801"/>
    </source>
</evidence>
<dbReference type="SMART" id="SM00387">
    <property type="entry name" value="HATPase_c"/>
    <property type="match status" value="1"/>
</dbReference>
<dbReference type="OrthoDB" id="8573961at2"/>
<keyword evidence="10" id="KW-1185">Reference proteome</keyword>
<sequence>MSDFYHNFLCYPKAVMLLLISVIVIFWVLFFIYKHINNNVYLSEKGNIYYILYSVGLFIWILTNSYFHSKYLIIFPEQFSIIVARISNLSVYIGFICAFLFSCSIREYYIKEKTSRWKFVCLFIVSLYSIIVNIVPGLAIKGITIHSPSNFILIFGFYSYVFFFIFYLVILSTLVNVFFLHKHGINKLNQTRIKYIVSGMIIFMSSTITIQFSMTSLLKDFSLTWLPPTLSISEMLMVGYALITSRFYSGRYVMYIFSSVIITFLLFLEIFKFISYLNIDSTFIVFSYALIVGLLWKKVFNLLRTYVSLIFYSSRFTPVDNIYSLIHEFKVSPNTALEKTAKLLNVPDKQMFLMKNNKDDDVFDNYFSNNRDVLIIEELVDKINRTGDANNLNQLHDEMDKNDMAMVMPMFNTNDNISHLLISSHKSNGRLFSNEEIVALKKVFTEAQYYINADVRLKQSHALAHSIAHEMKNPLGQLQLHLEQIKTYSQYQETQGKLLKEVDDAQSAIKQGKQLIEMILTEVANSSLEQEPMSVSSIQRLVLHAFHQFSFSTELEKSRVHVQIDTDFSIRVNDTLFNFVIFNLLRNAIYYFHDYPDSEVEIKGIIGKQHNRLVVKDTGPGIPPEVKSKVFEDFYSHGKTGGSGLGLSYCMRVMRSFGGSIECYSEPGSYTEFHLVFPALETEMMTPSCLQFVIAEPAPQEKIDNSTGLQRKTALVVDDNKVQRALVRLYLCQLGYDVIEAVNGLKGVESFNQHSVDFVIMDIQMPVMNGFEATERIKICNPEIPVIALTGESGDAERELIQKLMDAHIVKPASRADLLSVLRELNIMSTHSESTNSIVSPAI</sequence>
<feature type="transmembrane region" description="Helical" evidence="6">
    <location>
        <begin position="151"/>
        <end position="181"/>
    </location>
</feature>
<feature type="transmembrane region" description="Helical" evidence="6">
    <location>
        <begin position="117"/>
        <end position="139"/>
    </location>
</feature>
<dbReference type="CDD" id="cd00082">
    <property type="entry name" value="HisKA"/>
    <property type="match status" value="1"/>
</dbReference>
<feature type="transmembrane region" description="Helical" evidence="6">
    <location>
        <begin position="79"/>
        <end position="105"/>
    </location>
</feature>
<dbReference type="Pfam" id="PF02518">
    <property type="entry name" value="HATPase_c"/>
    <property type="match status" value="1"/>
</dbReference>
<dbReference type="GO" id="GO:0016787">
    <property type="term" value="F:hydrolase activity"/>
    <property type="evidence" value="ECO:0007669"/>
    <property type="project" value="UniProtKB-KW"/>
</dbReference>
<evidence type="ECO:0000259" key="8">
    <source>
        <dbReference type="PROSITE" id="PS50110"/>
    </source>
</evidence>
<accession>A0A1M5ZV46</accession>
<evidence type="ECO:0000313" key="10">
    <source>
        <dbReference type="Proteomes" id="UP000184608"/>
    </source>
</evidence>
<keyword evidence="4" id="KW-0378">Hydrolase</keyword>
<feature type="transmembrane region" description="Helical" evidence="6">
    <location>
        <begin position="277"/>
        <end position="296"/>
    </location>
</feature>
<dbReference type="CDD" id="cd17546">
    <property type="entry name" value="REC_hyHK_CKI1_RcsC-like"/>
    <property type="match status" value="1"/>
</dbReference>
<dbReference type="SUPFAM" id="SSF55874">
    <property type="entry name" value="ATPase domain of HSP90 chaperone/DNA topoisomerase II/histidine kinase"/>
    <property type="match status" value="1"/>
</dbReference>
<keyword evidence="9" id="KW-0418">Kinase</keyword>
<dbReference type="RefSeq" id="WP_073604887.1">
    <property type="nucleotide sequence ID" value="NZ_FQXZ01000037.1"/>
</dbReference>
<dbReference type="Gene3D" id="3.30.565.10">
    <property type="entry name" value="Histidine kinase-like ATPase, C-terminal domain"/>
    <property type="match status" value="1"/>
</dbReference>
<dbReference type="PRINTS" id="PR00344">
    <property type="entry name" value="BCTRLSENSOR"/>
</dbReference>
<dbReference type="InterPro" id="IPR003661">
    <property type="entry name" value="HisK_dim/P_dom"/>
</dbReference>
<dbReference type="SMART" id="SM00448">
    <property type="entry name" value="REC"/>
    <property type="match status" value="1"/>
</dbReference>
<reference evidence="9 10" key="1">
    <citation type="submission" date="2016-11" db="EMBL/GenBank/DDBJ databases">
        <authorList>
            <person name="Jaros S."/>
            <person name="Januszkiewicz K."/>
            <person name="Wedrychowicz H."/>
        </authorList>
    </citation>
    <scope>NUCLEOTIDE SEQUENCE [LARGE SCALE GENOMIC DNA]</scope>
    <source>
        <strain evidence="9 10">CECT 7868</strain>
    </source>
</reference>
<dbReference type="InterPro" id="IPR036890">
    <property type="entry name" value="HATPase_C_sf"/>
</dbReference>
<feature type="domain" description="Response regulatory" evidence="8">
    <location>
        <begin position="713"/>
        <end position="826"/>
    </location>
</feature>
<dbReference type="InterPro" id="IPR011006">
    <property type="entry name" value="CheY-like_superfamily"/>
</dbReference>
<keyword evidence="6" id="KW-0472">Membrane</keyword>
<evidence type="ECO:0000256" key="5">
    <source>
        <dbReference type="PROSITE-ProRule" id="PRU00169"/>
    </source>
</evidence>
<dbReference type="PANTHER" id="PTHR43547:SF2">
    <property type="entry name" value="HYBRID SIGNAL TRANSDUCTION HISTIDINE KINASE C"/>
    <property type="match status" value="1"/>
</dbReference>
<comment type="catalytic activity">
    <reaction evidence="1">
        <text>ATP + protein L-histidine = ADP + protein N-phospho-L-histidine.</text>
        <dbReference type="EC" id="2.7.13.3"/>
    </reaction>
</comment>
<keyword evidence="9" id="KW-0808">Transferase</keyword>
<feature type="transmembrane region" description="Helical" evidence="6">
    <location>
        <begin position="252"/>
        <end position="271"/>
    </location>
</feature>
<evidence type="ECO:0000259" key="7">
    <source>
        <dbReference type="PROSITE" id="PS50109"/>
    </source>
</evidence>
<dbReference type="InterPro" id="IPR001789">
    <property type="entry name" value="Sig_transdc_resp-reg_receiver"/>
</dbReference>
<feature type="transmembrane region" description="Helical" evidence="6">
    <location>
        <begin position="193"/>
        <end position="213"/>
    </location>
</feature>
<evidence type="ECO:0000256" key="6">
    <source>
        <dbReference type="SAM" id="Phobius"/>
    </source>
</evidence>
<protein>
    <recommendedName>
        <fullName evidence="2">histidine kinase</fullName>
        <ecNumber evidence="2">2.7.13.3</ecNumber>
    </recommendedName>
</protein>
<evidence type="ECO:0000256" key="3">
    <source>
        <dbReference type="ARBA" id="ARBA00022553"/>
    </source>
</evidence>
<feature type="domain" description="Histidine kinase" evidence="7">
    <location>
        <begin position="466"/>
        <end position="681"/>
    </location>
</feature>
<feature type="transmembrane region" description="Helical" evidence="6">
    <location>
        <begin position="14"/>
        <end position="36"/>
    </location>
</feature>
<keyword evidence="6" id="KW-1133">Transmembrane helix</keyword>
<keyword evidence="3 5" id="KW-0597">Phosphoprotein</keyword>
<evidence type="ECO:0000256" key="2">
    <source>
        <dbReference type="ARBA" id="ARBA00012438"/>
    </source>
</evidence>
<dbReference type="AlphaFoldDB" id="A0A1M5ZV46"/>
<dbReference type="EC" id="2.7.13.3" evidence="2"/>
<organism evidence="9 10">
    <name type="scientific">Vibrio aerogenes CECT 7868</name>
    <dbReference type="NCBI Taxonomy" id="1216006"/>
    <lineage>
        <taxon>Bacteria</taxon>
        <taxon>Pseudomonadati</taxon>
        <taxon>Pseudomonadota</taxon>
        <taxon>Gammaproteobacteria</taxon>
        <taxon>Vibrionales</taxon>
        <taxon>Vibrionaceae</taxon>
        <taxon>Vibrio</taxon>
    </lineage>
</organism>
<feature type="transmembrane region" description="Helical" evidence="6">
    <location>
        <begin position="48"/>
        <end position="67"/>
    </location>
</feature>
<proteinExistence type="predicted"/>
<dbReference type="InterPro" id="IPR004358">
    <property type="entry name" value="Sig_transdc_His_kin-like_C"/>
</dbReference>
<gene>
    <name evidence="9" type="primary">luxN_1</name>
    <name evidence="9" type="ORF">VA7868_03258</name>
</gene>
<dbReference type="STRING" id="1216006.VA7868_03258"/>
<evidence type="ECO:0000256" key="1">
    <source>
        <dbReference type="ARBA" id="ARBA00000085"/>
    </source>
</evidence>
<dbReference type="PANTHER" id="PTHR43547">
    <property type="entry name" value="TWO-COMPONENT HISTIDINE KINASE"/>
    <property type="match status" value="1"/>
</dbReference>
<dbReference type="InterPro" id="IPR005467">
    <property type="entry name" value="His_kinase_dom"/>
</dbReference>
<dbReference type="PROSITE" id="PS50110">
    <property type="entry name" value="RESPONSE_REGULATORY"/>
    <property type="match status" value="1"/>
</dbReference>
<dbReference type="InterPro" id="IPR003594">
    <property type="entry name" value="HATPase_dom"/>
</dbReference>
<dbReference type="PROSITE" id="PS50109">
    <property type="entry name" value="HIS_KIN"/>
    <property type="match status" value="1"/>
</dbReference>
<dbReference type="EMBL" id="FQXZ01000037">
    <property type="protein sequence ID" value="SHI27919.1"/>
    <property type="molecule type" value="Genomic_DNA"/>
</dbReference>
<dbReference type="SUPFAM" id="SSF52172">
    <property type="entry name" value="CheY-like"/>
    <property type="match status" value="1"/>
</dbReference>
<name>A0A1M5ZV46_9VIBR</name>
<dbReference type="Pfam" id="PF00072">
    <property type="entry name" value="Response_reg"/>
    <property type="match status" value="1"/>
</dbReference>
<dbReference type="Gene3D" id="3.40.50.2300">
    <property type="match status" value="1"/>
</dbReference>